<organism evidence="9 10">
    <name type="scientific">Neoarthrinium moseri</name>
    <dbReference type="NCBI Taxonomy" id="1658444"/>
    <lineage>
        <taxon>Eukaryota</taxon>
        <taxon>Fungi</taxon>
        <taxon>Dikarya</taxon>
        <taxon>Ascomycota</taxon>
        <taxon>Pezizomycotina</taxon>
        <taxon>Sordariomycetes</taxon>
        <taxon>Xylariomycetidae</taxon>
        <taxon>Amphisphaeriales</taxon>
        <taxon>Apiosporaceae</taxon>
        <taxon>Neoarthrinium</taxon>
    </lineage>
</organism>
<keyword evidence="10" id="KW-1185">Reference proteome</keyword>
<sequence>MAKTQHQQGLPKFSGALDKFKYEETTPEIGREYPNVNIVDDLLNAENADEILRDVAITISQRGVVFFRAQNNLTNELQMEFVNRLGRSVGKPESSSVHIFPLAPAHVPEGGTGDRHISYVNSTAFKYMFEKMPNMDKRRFDAAEWHTDIQFEPVPADYTSLRVHKLPESGGDTLWASGYELYNRLSKPYQDFVDGLTVTCRADCVLMAMQRKGEQIEEGERGSPLNVGRSLTAVHPVVRTNPVTGWKSIYSVGQFSKRINEVNQYESDELLKKFYGMIQDNHDLQVRFRWRNPNDIAIWDNRSTFHRATFDYLNLGERAGNRAVGIGEAPYFDPNSKSRAEALGVKKAEETTKMASGGHMAHGHHMATGHHATNGHHASNGHHMVH</sequence>
<dbReference type="InterPro" id="IPR003819">
    <property type="entry name" value="TauD/TfdA-like"/>
</dbReference>
<feature type="compositionally biased region" description="Low complexity" evidence="7">
    <location>
        <begin position="369"/>
        <end position="378"/>
    </location>
</feature>
<dbReference type="Pfam" id="PF02668">
    <property type="entry name" value="TauD"/>
    <property type="match status" value="1"/>
</dbReference>
<comment type="similarity">
    <text evidence="2">Belongs to the TfdA dioxygenase family.</text>
</comment>
<reference evidence="9" key="1">
    <citation type="submission" date="2021-03" db="EMBL/GenBank/DDBJ databases">
        <title>Revisited historic fungal species revealed as producer of novel bioactive compounds through whole genome sequencing and comparative genomics.</title>
        <authorList>
            <person name="Vignolle G.A."/>
            <person name="Hochenegger N."/>
            <person name="Mach R.L."/>
            <person name="Mach-Aigner A.R."/>
            <person name="Javad Rahimi M."/>
            <person name="Salim K.A."/>
            <person name="Chan C.M."/>
            <person name="Lim L.B.L."/>
            <person name="Cai F."/>
            <person name="Druzhinina I.S."/>
            <person name="U'Ren J.M."/>
            <person name="Derntl C."/>
        </authorList>
    </citation>
    <scope>NUCLEOTIDE SEQUENCE</scope>
    <source>
        <strain evidence="9">TUCIM 5799</strain>
    </source>
</reference>
<keyword evidence="6" id="KW-0408">Iron</keyword>
<evidence type="ECO:0000256" key="5">
    <source>
        <dbReference type="ARBA" id="ARBA00023002"/>
    </source>
</evidence>
<keyword evidence="4" id="KW-0223">Dioxygenase</keyword>
<dbReference type="GO" id="GO:0046872">
    <property type="term" value="F:metal ion binding"/>
    <property type="evidence" value="ECO:0007669"/>
    <property type="project" value="UniProtKB-KW"/>
</dbReference>
<dbReference type="Gene3D" id="3.60.130.10">
    <property type="entry name" value="Clavaminate synthase-like"/>
    <property type="match status" value="1"/>
</dbReference>
<proteinExistence type="inferred from homology"/>
<evidence type="ECO:0000256" key="2">
    <source>
        <dbReference type="ARBA" id="ARBA00005896"/>
    </source>
</evidence>
<protein>
    <recommendedName>
        <fullName evidence="8">TauD/TfdA-like domain-containing protein</fullName>
    </recommendedName>
</protein>
<gene>
    <name evidence="9" type="ORF">JX265_010614</name>
</gene>
<dbReference type="PANTHER" id="PTHR30468:SF10">
    <property type="entry name" value="TAUD_TFDA-LIKE DOMAIN-CONTAINING PROTEIN"/>
    <property type="match status" value="1"/>
</dbReference>
<evidence type="ECO:0000256" key="1">
    <source>
        <dbReference type="ARBA" id="ARBA00001954"/>
    </source>
</evidence>
<keyword evidence="3" id="KW-0479">Metal-binding</keyword>
<dbReference type="PANTHER" id="PTHR30468">
    <property type="entry name" value="ALPHA-KETOGLUTARATE-DEPENDENT SULFONATE DIOXYGENASE"/>
    <property type="match status" value="1"/>
</dbReference>
<dbReference type="Proteomes" id="UP000829685">
    <property type="component" value="Unassembled WGS sequence"/>
</dbReference>
<evidence type="ECO:0000259" key="8">
    <source>
        <dbReference type="Pfam" id="PF02668"/>
    </source>
</evidence>
<evidence type="ECO:0000256" key="7">
    <source>
        <dbReference type="SAM" id="MobiDB-lite"/>
    </source>
</evidence>
<dbReference type="EMBL" id="JAFIMR010000035">
    <property type="protein sequence ID" value="KAI1859137.1"/>
    <property type="molecule type" value="Genomic_DNA"/>
</dbReference>
<evidence type="ECO:0000313" key="10">
    <source>
        <dbReference type="Proteomes" id="UP000829685"/>
    </source>
</evidence>
<dbReference type="AlphaFoldDB" id="A0A9Q0AKK3"/>
<keyword evidence="5" id="KW-0560">Oxidoreductase</keyword>
<evidence type="ECO:0000313" key="9">
    <source>
        <dbReference type="EMBL" id="KAI1859137.1"/>
    </source>
</evidence>
<dbReference type="InterPro" id="IPR051323">
    <property type="entry name" value="AtsK-like"/>
</dbReference>
<name>A0A9Q0AKK3_9PEZI</name>
<dbReference type="InterPro" id="IPR042098">
    <property type="entry name" value="TauD-like_sf"/>
</dbReference>
<feature type="region of interest" description="Disordered" evidence="7">
    <location>
        <begin position="357"/>
        <end position="386"/>
    </location>
</feature>
<evidence type="ECO:0000256" key="4">
    <source>
        <dbReference type="ARBA" id="ARBA00022964"/>
    </source>
</evidence>
<evidence type="ECO:0000256" key="3">
    <source>
        <dbReference type="ARBA" id="ARBA00022723"/>
    </source>
</evidence>
<accession>A0A9Q0AKK3</accession>
<dbReference type="SUPFAM" id="SSF51197">
    <property type="entry name" value="Clavaminate synthase-like"/>
    <property type="match status" value="1"/>
</dbReference>
<comment type="cofactor">
    <cofactor evidence="1">
        <name>Fe(2+)</name>
        <dbReference type="ChEBI" id="CHEBI:29033"/>
    </cofactor>
</comment>
<evidence type="ECO:0000256" key="6">
    <source>
        <dbReference type="ARBA" id="ARBA00023004"/>
    </source>
</evidence>
<dbReference type="GO" id="GO:0016706">
    <property type="term" value="F:2-oxoglutarate-dependent dioxygenase activity"/>
    <property type="evidence" value="ECO:0007669"/>
    <property type="project" value="TreeGrafter"/>
</dbReference>
<comment type="caution">
    <text evidence="9">The sequence shown here is derived from an EMBL/GenBank/DDBJ whole genome shotgun (WGS) entry which is preliminary data.</text>
</comment>
<dbReference type="GO" id="GO:0005737">
    <property type="term" value="C:cytoplasm"/>
    <property type="evidence" value="ECO:0007669"/>
    <property type="project" value="TreeGrafter"/>
</dbReference>
<feature type="domain" description="TauD/TfdA-like" evidence="8">
    <location>
        <begin position="23"/>
        <end position="314"/>
    </location>
</feature>